<name>A0A2W1BZ51_HELAM</name>
<organism evidence="1 2">
    <name type="scientific">Helicoverpa armigera</name>
    <name type="common">Cotton bollworm</name>
    <name type="synonym">Heliothis armigera</name>
    <dbReference type="NCBI Taxonomy" id="29058"/>
    <lineage>
        <taxon>Eukaryota</taxon>
        <taxon>Metazoa</taxon>
        <taxon>Ecdysozoa</taxon>
        <taxon>Arthropoda</taxon>
        <taxon>Hexapoda</taxon>
        <taxon>Insecta</taxon>
        <taxon>Pterygota</taxon>
        <taxon>Neoptera</taxon>
        <taxon>Endopterygota</taxon>
        <taxon>Lepidoptera</taxon>
        <taxon>Glossata</taxon>
        <taxon>Ditrysia</taxon>
        <taxon>Noctuoidea</taxon>
        <taxon>Noctuidae</taxon>
        <taxon>Heliothinae</taxon>
        <taxon>Helicoverpa</taxon>
    </lineage>
</organism>
<dbReference type="Proteomes" id="UP000249218">
    <property type="component" value="Unassembled WGS sequence"/>
</dbReference>
<evidence type="ECO:0000313" key="1">
    <source>
        <dbReference type="EMBL" id="PZC77966.1"/>
    </source>
</evidence>
<sequence length="83" mass="8541">MRRHPLLSRGCRAAAALLATSPVDSSCNVNMRRGACPDVSGASFASAVKYVAIAAVTAECPPASVPAAPPLDRSISCSFLQPR</sequence>
<proteinExistence type="predicted"/>
<protein>
    <submittedName>
        <fullName evidence="1">Uncharacterized protein</fullName>
    </submittedName>
</protein>
<reference evidence="1 2" key="1">
    <citation type="journal article" date="2017" name="BMC Biol.">
        <title>Genomic innovations, transcriptional plasticity and gene loss underlying the evolution and divergence of two highly polyphagous and invasive Helicoverpa pest species.</title>
        <authorList>
            <person name="Pearce S.L."/>
            <person name="Clarke D.F."/>
            <person name="East P.D."/>
            <person name="Elfekih S."/>
            <person name="Gordon K.H."/>
            <person name="Jermiin L.S."/>
            <person name="McGaughran A."/>
            <person name="Oakeshott J.G."/>
            <person name="Papanikolaou A."/>
            <person name="Perera O.P."/>
            <person name="Rane R.V."/>
            <person name="Richards S."/>
            <person name="Tay W.T."/>
            <person name="Walsh T.K."/>
            <person name="Anderson A."/>
            <person name="Anderson C.J."/>
            <person name="Asgari S."/>
            <person name="Board P.G."/>
            <person name="Bretschneider A."/>
            <person name="Campbell P.M."/>
            <person name="Chertemps T."/>
            <person name="Christeller J.T."/>
            <person name="Coppin C.W."/>
            <person name="Downes S.J."/>
            <person name="Duan G."/>
            <person name="Farnsworth C.A."/>
            <person name="Good R.T."/>
            <person name="Han L.B."/>
            <person name="Han Y.C."/>
            <person name="Hatje K."/>
            <person name="Horne I."/>
            <person name="Huang Y.P."/>
            <person name="Hughes D.S."/>
            <person name="Jacquin-Joly E."/>
            <person name="James W."/>
            <person name="Jhangiani S."/>
            <person name="Kollmar M."/>
            <person name="Kuwar S.S."/>
            <person name="Li S."/>
            <person name="Liu N.Y."/>
            <person name="Maibeche M.T."/>
            <person name="Miller J.R."/>
            <person name="Montagne N."/>
            <person name="Perry T."/>
            <person name="Qu J."/>
            <person name="Song S.V."/>
            <person name="Sutton G.G."/>
            <person name="Vogel H."/>
            <person name="Walenz B.P."/>
            <person name="Xu W."/>
            <person name="Zhang H.J."/>
            <person name="Zou Z."/>
            <person name="Batterham P."/>
            <person name="Edwards O.R."/>
            <person name="Feyereisen R."/>
            <person name="Gibbs R.A."/>
            <person name="Heckel D.G."/>
            <person name="McGrath A."/>
            <person name="Robin C."/>
            <person name="Scherer S.E."/>
            <person name="Worley K.C."/>
            <person name="Wu Y.D."/>
        </authorList>
    </citation>
    <scope>NUCLEOTIDE SEQUENCE [LARGE SCALE GENOMIC DNA]</scope>
    <source>
        <strain evidence="1">Harm_GR_Male_#8</strain>
        <tissue evidence="1">Whole organism</tissue>
    </source>
</reference>
<dbReference type="EMBL" id="KZ149915">
    <property type="protein sequence ID" value="PZC77966.1"/>
    <property type="molecule type" value="Genomic_DNA"/>
</dbReference>
<dbReference type="AlphaFoldDB" id="A0A2W1BZ51"/>
<evidence type="ECO:0000313" key="2">
    <source>
        <dbReference type="Proteomes" id="UP000249218"/>
    </source>
</evidence>
<accession>A0A2W1BZ51</accession>
<gene>
    <name evidence="1" type="primary">HaOG202708</name>
    <name evidence="1" type="ORF">B5X24_HaOG202708</name>
</gene>
<keyword evidence="2" id="KW-1185">Reference proteome</keyword>